<dbReference type="AlphaFoldDB" id="A0A927CI40"/>
<dbReference type="EMBL" id="JACXIY010000001">
    <property type="protein sequence ID" value="MBD2867038.1"/>
    <property type="molecule type" value="Genomic_DNA"/>
</dbReference>
<feature type="transmembrane region" description="Helical" evidence="1">
    <location>
        <begin position="446"/>
        <end position="467"/>
    </location>
</feature>
<gene>
    <name evidence="2" type="ORF">IDH41_00500</name>
</gene>
<keyword evidence="1" id="KW-0812">Transmembrane</keyword>
<evidence type="ECO:0000313" key="3">
    <source>
        <dbReference type="Proteomes" id="UP000632125"/>
    </source>
</evidence>
<feature type="transmembrane region" description="Helical" evidence="1">
    <location>
        <begin position="74"/>
        <end position="92"/>
    </location>
</feature>
<reference evidence="2" key="1">
    <citation type="submission" date="2020-09" db="EMBL/GenBank/DDBJ databases">
        <title>A novel bacterium of genus Paenibacillus, isolated from South China Sea.</title>
        <authorList>
            <person name="Huang H."/>
            <person name="Mo K."/>
            <person name="Hu Y."/>
        </authorList>
    </citation>
    <scope>NUCLEOTIDE SEQUENCE</scope>
    <source>
        <strain evidence="2">IB182493</strain>
    </source>
</reference>
<evidence type="ECO:0000313" key="2">
    <source>
        <dbReference type="EMBL" id="MBD2867038.1"/>
    </source>
</evidence>
<feature type="transmembrane region" description="Helical" evidence="1">
    <location>
        <begin position="200"/>
        <end position="219"/>
    </location>
</feature>
<feature type="transmembrane region" description="Helical" evidence="1">
    <location>
        <begin position="487"/>
        <end position="509"/>
    </location>
</feature>
<feature type="transmembrane region" description="Helical" evidence="1">
    <location>
        <begin position="257"/>
        <end position="275"/>
    </location>
</feature>
<feature type="transmembrane region" description="Helical" evidence="1">
    <location>
        <begin position="515"/>
        <end position="540"/>
    </location>
</feature>
<evidence type="ECO:0000256" key="1">
    <source>
        <dbReference type="SAM" id="Phobius"/>
    </source>
</evidence>
<feature type="transmembrane region" description="Helical" evidence="1">
    <location>
        <begin position="32"/>
        <end position="53"/>
    </location>
</feature>
<feature type="transmembrane region" description="Helical" evidence="1">
    <location>
        <begin position="331"/>
        <end position="348"/>
    </location>
</feature>
<comment type="caution">
    <text evidence="2">The sequence shown here is derived from an EMBL/GenBank/DDBJ whole genome shotgun (WGS) entry which is preliminary data.</text>
</comment>
<accession>A0A927CI40</accession>
<keyword evidence="3" id="KW-1185">Reference proteome</keyword>
<feature type="transmembrane region" description="Helical" evidence="1">
    <location>
        <begin position="126"/>
        <end position="146"/>
    </location>
</feature>
<feature type="transmembrane region" description="Helical" evidence="1">
    <location>
        <begin position="354"/>
        <end position="374"/>
    </location>
</feature>
<name>A0A927CI40_9BACL</name>
<sequence>MRKLVALLHLQHLLYLRWFVYQFNVSIRPGTIHLISLFIGAPLLVAFLAYYLFRAIFLLARAGGFQPEWEHVSIAFSLIYLILGLGFAGGSYRETYIRAFHSNDWEFIRVHHGRIAIVQLAKLIDIFPWQFIFPLVPVVVGASLSWNRIFAASIPAGWYTYGLLALAAGALALRTIALLFNHLYRSSGNKRSAGSELAVFAAKSVLFSFVCYSVVKWIVIQDLSSLFPFEMNSLAGWLGLSRSWILPTNWLLSGNEWLFVIAVILLWSIAWVLLVRNEDRLLSLQINLPDHIQRSRRRYSAVFGGNSQIRNLVLKDLILLTRDRYRVIPQLKAYLMVLMALGGIGLAVRELGWIQSSAFSFSALFAAQLFLASFASDLVTRVTSVDAEGTMMTILLTHLRKPHAIIASKLVLHMALITCLVTVSVAVLAFVMGIKPSMAAMSMLSMLLINLISSLGTVVSTAMFPRFDWDDESKINTSEKAGLMESLITRTFELVNITIIGTSGALLFGKRLDESMFFLVSLLGLVVTCAIWSIAAAWLLRKAWWKEWRL</sequence>
<proteinExistence type="predicted"/>
<feature type="transmembrane region" description="Helical" evidence="1">
    <location>
        <begin position="410"/>
        <end position="434"/>
    </location>
</feature>
<keyword evidence="1" id="KW-1133">Transmembrane helix</keyword>
<keyword evidence="1" id="KW-0472">Membrane</keyword>
<organism evidence="2 3">
    <name type="scientific">Paenibacillus arenilitoris</name>
    <dbReference type="NCBI Taxonomy" id="2772299"/>
    <lineage>
        <taxon>Bacteria</taxon>
        <taxon>Bacillati</taxon>
        <taxon>Bacillota</taxon>
        <taxon>Bacilli</taxon>
        <taxon>Bacillales</taxon>
        <taxon>Paenibacillaceae</taxon>
        <taxon>Paenibacillus</taxon>
    </lineage>
</organism>
<feature type="transmembrane region" description="Helical" evidence="1">
    <location>
        <begin position="158"/>
        <end position="180"/>
    </location>
</feature>
<dbReference type="RefSeq" id="WP_190857282.1">
    <property type="nucleotide sequence ID" value="NZ_JACXIY010000001.1"/>
</dbReference>
<dbReference type="Proteomes" id="UP000632125">
    <property type="component" value="Unassembled WGS sequence"/>
</dbReference>
<protein>
    <submittedName>
        <fullName evidence="2">Uncharacterized protein</fullName>
    </submittedName>
</protein>